<evidence type="ECO:0000256" key="2">
    <source>
        <dbReference type="PROSITE-ProRule" id="PRU00703"/>
    </source>
</evidence>
<feature type="domain" description="CBS" evidence="3">
    <location>
        <begin position="87"/>
        <end position="145"/>
    </location>
</feature>
<dbReference type="PANTHER" id="PTHR43080:SF2">
    <property type="entry name" value="CBS DOMAIN-CONTAINING PROTEIN"/>
    <property type="match status" value="1"/>
</dbReference>
<keyword evidence="1 2" id="KW-0129">CBS domain</keyword>
<proteinExistence type="predicted"/>
<dbReference type="InterPro" id="IPR046342">
    <property type="entry name" value="CBS_dom_sf"/>
</dbReference>
<dbReference type="PROSITE" id="PS51371">
    <property type="entry name" value="CBS"/>
    <property type="match status" value="2"/>
</dbReference>
<dbReference type="SUPFAM" id="SSF54631">
    <property type="entry name" value="CBS-domain pair"/>
    <property type="match status" value="1"/>
</dbReference>
<comment type="caution">
    <text evidence="4">The sequence shown here is derived from an EMBL/GenBank/DDBJ whole genome shotgun (WGS) entry which is preliminary data.</text>
</comment>
<evidence type="ECO:0000313" key="5">
    <source>
        <dbReference type="Proteomes" id="UP000177583"/>
    </source>
</evidence>
<dbReference type="Gene3D" id="3.10.580.10">
    <property type="entry name" value="CBS-domain"/>
    <property type="match status" value="1"/>
</dbReference>
<evidence type="ECO:0000313" key="4">
    <source>
        <dbReference type="EMBL" id="OGH05105.1"/>
    </source>
</evidence>
<dbReference type="AlphaFoldDB" id="A0A1F6H413"/>
<dbReference type="Pfam" id="PF00571">
    <property type="entry name" value="CBS"/>
    <property type="match status" value="2"/>
</dbReference>
<evidence type="ECO:0000256" key="1">
    <source>
        <dbReference type="ARBA" id="ARBA00023122"/>
    </source>
</evidence>
<accession>A0A1F6H413</accession>
<feature type="domain" description="CBS" evidence="3">
    <location>
        <begin position="16"/>
        <end position="73"/>
    </location>
</feature>
<dbReference type="Proteomes" id="UP000177583">
    <property type="component" value="Unassembled WGS sequence"/>
</dbReference>
<dbReference type="SMART" id="SM00116">
    <property type="entry name" value="CBS"/>
    <property type="match status" value="2"/>
</dbReference>
<dbReference type="InterPro" id="IPR000644">
    <property type="entry name" value="CBS_dom"/>
</dbReference>
<organism evidence="4 5">
    <name type="scientific">Candidatus Lambdaproteobacteria bacterium RIFOXYD2_FULL_56_26</name>
    <dbReference type="NCBI Taxonomy" id="1817773"/>
    <lineage>
        <taxon>Bacteria</taxon>
        <taxon>Pseudomonadati</taxon>
        <taxon>Pseudomonadota</taxon>
        <taxon>Candidatus Lambdaproteobacteria</taxon>
    </lineage>
</organism>
<dbReference type="EMBL" id="MFNF01000001">
    <property type="protein sequence ID" value="OGH05105.1"/>
    <property type="molecule type" value="Genomic_DNA"/>
</dbReference>
<dbReference type="InterPro" id="IPR051257">
    <property type="entry name" value="Diverse_CBS-Domain"/>
</dbReference>
<dbReference type="PANTHER" id="PTHR43080">
    <property type="entry name" value="CBS DOMAIN-CONTAINING PROTEIN CBSX3, MITOCHONDRIAL"/>
    <property type="match status" value="1"/>
</dbReference>
<evidence type="ECO:0000259" key="3">
    <source>
        <dbReference type="PROSITE" id="PS51371"/>
    </source>
</evidence>
<name>A0A1F6H413_9PROT</name>
<sequence length="147" mass="16356">MDQLKKIRNTPVSELMAKDVVSIDGSKMVSEALALMKKNGVTAIVVNPRNEEDTYGIVTEADILKKVVDPGEETYTDLWNTPVYYIMTKPCIMVNPGMRVKYALRMMGRQKIRRLLVVDGNRLVGLLDEGHVLAAVQALPVNKDVAL</sequence>
<protein>
    <submittedName>
        <fullName evidence="4">Signal transduction protein</fullName>
    </submittedName>
</protein>
<reference evidence="4 5" key="1">
    <citation type="journal article" date="2016" name="Nat. Commun.">
        <title>Thousands of microbial genomes shed light on interconnected biogeochemical processes in an aquifer system.</title>
        <authorList>
            <person name="Anantharaman K."/>
            <person name="Brown C.T."/>
            <person name="Hug L.A."/>
            <person name="Sharon I."/>
            <person name="Castelle C.J."/>
            <person name="Probst A.J."/>
            <person name="Thomas B.C."/>
            <person name="Singh A."/>
            <person name="Wilkins M.J."/>
            <person name="Karaoz U."/>
            <person name="Brodie E.L."/>
            <person name="Williams K.H."/>
            <person name="Hubbard S.S."/>
            <person name="Banfield J.F."/>
        </authorList>
    </citation>
    <scope>NUCLEOTIDE SEQUENCE [LARGE SCALE GENOMIC DNA]</scope>
</reference>
<gene>
    <name evidence="4" type="ORF">A2557_07380</name>
</gene>